<sequence>MRSKNFMKTMFNTLLKQNFTTAKTVYAGNFVTPYQPNIH</sequence>
<evidence type="ECO:0000313" key="2">
    <source>
        <dbReference type="Proteomes" id="UP000049495"/>
    </source>
</evidence>
<evidence type="ECO:0000313" key="1">
    <source>
        <dbReference type="EMBL" id="CDT61837.1"/>
    </source>
</evidence>
<organism evidence="1 2">
    <name type="scientific">Vibrio crassostreae</name>
    <dbReference type="NCBI Taxonomy" id="246167"/>
    <lineage>
        <taxon>Bacteria</taxon>
        <taxon>Pseudomonadati</taxon>
        <taxon>Pseudomonadota</taxon>
        <taxon>Gammaproteobacteria</taxon>
        <taxon>Vibrionales</taxon>
        <taxon>Vibrionaceae</taxon>
        <taxon>Vibrio</taxon>
    </lineage>
</organism>
<proteinExistence type="predicted"/>
<reference evidence="2" key="1">
    <citation type="submission" date="2014-06" db="EMBL/GenBank/DDBJ databases">
        <authorList>
            <person name="Le Roux Frederique"/>
        </authorList>
    </citation>
    <scope>NUCLEOTIDE SEQUENCE [LARGE SCALE GENOMIC DNA]</scope>
    <source>
        <strain evidence="2">J5-5</strain>
    </source>
</reference>
<dbReference type="AlphaFoldDB" id="A0A822N6H3"/>
<dbReference type="Proteomes" id="UP000049495">
    <property type="component" value="Unassembled WGS sequence"/>
</dbReference>
<name>A0A822N6H3_9VIBR</name>
<gene>
    <name evidence="1" type="ORF">VCR5J5_730141</name>
</gene>
<accession>A0A822N6H3</accession>
<comment type="caution">
    <text evidence="1">The sequence shown here is derived from an EMBL/GenBank/DDBJ whole genome shotgun (WGS) entry which is preliminary data.</text>
</comment>
<protein>
    <submittedName>
        <fullName evidence="1">Uncharacterized protein</fullName>
    </submittedName>
</protein>
<dbReference type="EMBL" id="CCJV01000137">
    <property type="protein sequence ID" value="CDT61837.1"/>
    <property type="molecule type" value="Genomic_DNA"/>
</dbReference>